<dbReference type="EMBL" id="CP133620">
    <property type="protein sequence ID" value="WMV45888.1"/>
    <property type="molecule type" value="Genomic_DNA"/>
</dbReference>
<protein>
    <recommendedName>
        <fullName evidence="4">Gag-pol polyprotein</fullName>
    </recommendedName>
</protein>
<gene>
    <name evidence="2" type="ORF">MTR67_039273</name>
</gene>
<feature type="region of interest" description="Disordered" evidence="1">
    <location>
        <begin position="1"/>
        <end position="31"/>
    </location>
</feature>
<dbReference type="AlphaFoldDB" id="A0AAF0ZQ88"/>
<feature type="compositionally biased region" description="Basic and acidic residues" evidence="1">
    <location>
        <begin position="1"/>
        <end position="13"/>
    </location>
</feature>
<evidence type="ECO:0000313" key="2">
    <source>
        <dbReference type="EMBL" id="WMV45888.1"/>
    </source>
</evidence>
<sequence length="93" mass="10204">MTTIRDNARRTKGDNVGQEIPPQTPPQALIDPMAENRGSVSREPKYGYGGGKSEGLYKDEPSGFYGSKVEEDPQEFIDEVYKILAIAIMGVTP</sequence>
<evidence type="ECO:0000256" key="1">
    <source>
        <dbReference type="SAM" id="MobiDB-lite"/>
    </source>
</evidence>
<accession>A0AAF0ZQ88</accession>
<dbReference type="Proteomes" id="UP001234989">
    <property type="component" value="Chromosome 9"/>
</dbReference>
<reference evidence="2" key="1">
    <citation type="submission" date="2023-08" db="EMBL/GenBank/DDBJ databases">
        <title>A de novo genome assembly of Solanum verrucosum Schlechtendal, a Mexican diploid species geographically isolated from the other diploid A-genome species in potato relatives.</title>
        <authorList>
            <person name="Hosaka K."/>
        </authorList>
    </citation>
    <scope>NUCLEOTIDE SEQUENCE</scope>
    <source>
        <tissue evidence="2">Young leaves</tissue>
    </source>
</reference>
<proteinExistence type="predicted"/>
<evidence type="ECO:0008006" key="4">
    <source>
        <dbReference type="Google" id="ProtNLM"/>
    </source>
</evidence>
<organism evidence="2 3">
    <name type="scientific">Solanum verrucosum</name>
    <dbReference type="NCBI Taxonomy" id="315347"/>
    <lineage>
        <taxon>Eukaryota</taxon>
        <taxon>Viridiplantae</taxon>
        <taxon>Streptophyta</taxon>
        <taxon>Embryophyta</taxon>
        <taxon>Tracheophyta</taxon>
        <taxon>Spermatophyta</taxon>
        <taxon>Magnoliopsida</taxon>
        <taxon>eudicotyledons</taxon>
        <taxon>Gunneridae</taxon>
        <taxon>Pentapetalae</taxon>
        <taxon>asterids</taxon>
        <taxon>lamiids</taxon>
        <taxon>Solanales</taxon>
        <taxon>Solanaceae</taxon>
        <taxon>Solanoideae</taxon>
        <taxon>Solaneae</taxon>
        <taxon>Solanum</taxon>
    </lineage>
</organism>
<evidence type="ECO:0000313" key="3">
    <source>
        <dbReference type="Proteomes" id="UP001234989"/>
    </source>
</evidence>
<name>A0AAF0ZQ88_SOLVR</name>
<keyword evidence="3" id="KW-1185">Reference proteome</keyword>